<name>A0A5C5UTN3_9CORY</name>
<keyword evidence="1" id="KW-0812">Transmembrane</keyword>
<evidence type="ECO:0008006" key="4">
    <source>
        <dbReference type="Google" id="ProtNLM"/>
    </source>
</evidence>
<feature type="transmembrane region" description="Helical" evidence="1">
    <location>
        <begin position="49"/>
        <end position="71"/>
    </location>
</feature>
<reference evidence="2 3" key="1">
    <citation type="submission" date="2019-08" db="EMBL/GenBank/DDBJ databases">
        <authorList>
            <person name="Lei W."/>
        </authorList>
    </citation>
    <scope>NUCLEOTIDE SEQUENCE [LARGE SCALE GENOMIC DNA]</scope>
    <source>
        <strain evidence="2 3">CCUG 58627</strain>
    </source>
</reference>
<dbReference type="Proteomes" id="UP000320791">
    <property type="component" value="Unassembled WGS sequence"/>
</dbReference>
<dbReference type="EMBL" id="VOHM01000002">
    <property type="protein sequence ID" value="TWT28850.1"/>
    <property type="molecule type" value="Genomic_DNA"/>
</dbReference>
<proteinExistence type="predicted"/>
<evidence type="ECO:0000313" key="2">
    <source>
        <dbReference type="EMBL" id="TWT28850.1"/>
    </source>
</evidence>
<protein>
    <recommendedName>
        <fullName evidence="4">ATP synthase subunit I</fullName>
    </recommendedName>
</protein>
<feature type="transmembrane region" description="Helical" evidence="1">
    <location>
        <begin position="83"/>
        <end position="103"/>
    </location>
</feature>
<gene>
    <name evidence="2" type="ORF">FRX94_01285</name>
</gene>
<dbReference type="OrthoDB" id="4775022at2"/>
<evidence type="ECO:0000313" key="3">
    <source>
        <dbReference type="Proteomes" id="UP000320791"/>
    </source>
</evidence>
<dbReference type="AlphaFoldDB" id="A0A5C5UTN3"/>
<keyword evidence="1" id="KW-1133">Transmembrane helix</keyword>
<comment type="caution">
    <text evidence="2">The sequence shown here is derived from an EMBL/GenBank/DDBJ whole genome shotgun (WGS) entry which is preliminary data.</text>
</comment>
<feature type="transmembrane region" description="Helical" evidence="1">
    <location>
        <begin position="109"/>
        <end position="134"/>
    </location>
</feature>
<feature type="transmembrane region" description="Helical" evidence="1">
    <location>
        <begin position="24"/>
        <end position="43"/>
    </location>
</feature>
<keyword evidence="1" id="KW-0472">Membrane</keyword>
<evidence type="ECO:0000256" key="1">
    <source>
        <dbReference type="SAM" id="Phobius"/>
    </source>
</evidence>
<accession>A0A5C5UTN3</accession>
<organism evidence="2 3">
    <name type="scientific">Corynebacterium canis</name>
    <dbReference type="NCBI Taxonomy" id="679663"/>
    <lineage>
        <taxon>Bacteria</taxon>
        <taxon>Bacillati</taxon>
        <taxon>Actinomycetota</taxon>
        <taxon>Actinomycetes</taxon>
        <taxon>Mycobacteriales</taxon>
        <taxon>Corynebacteriaceae</taxon>
        <taxon>Corynebacterium</taxon>
    </lineage>
</organism>
<sequence>MEAVTATPSEYDDPRRPLIRALRYGAYALLVIALCSLALWGWVADLAGVWGVLLGAAIGGGFMLLTVLSVLVTSDTSPTTTGAVVLGGWLVKVIVLIIVLYLIQDLGFYHKWALLVTTVLALLAVLTCEVWGVITAKVTYVQPEN</sequence>
<keyword evidence="3" id="KW-1185">Reference proteome</keyword>